<feature type="transmembrane region" description="Helical" evidence="8">
    <location>
        <begin position="969"/>
        <end position="990"/>
    </location>
</feature>
<feature type="transmembrane region" description="Helical" evidence="8">
    <location>
        <begin position="475"/>
        <end position="502"/>
    </location>
</feature>
<feature type="transmembrane region" description="Helical" evidence="8">
    <location>
        <begin position="1039"/>
        <end position="1059"/>
    </location>
</feature>
<feature type="transmembrane region" description="Helical" evidence="8">
    <location>
        <begin position="443"/>
        <end position="463"/>
    </location>
</feature>
<dbReference type="Gene3D" id="3.30.2090.10">
    <property type="entry name" value="Multidrug efflux transporter AcrB TolC docking domain, DN and DC subdomains"/>
    <property type="match status" value="2"/>
</dbReference>
<feature type="transmembrane region" description="Helical" evidence="8">
    <location>
        <begin position="872"/>
        <end position="891"/>
    </location>
</feature>
<feature type="transmembrane region" description="Helical" evidence="8">
    <location>
        <begin position="923"/>
        <end position="948"/>
    </location>
</feature>
<accession>A0ABX0XH78</accession>
<evidence type="ECO:0000256" key="6">
    <source>
        <dbReference type="ARBA" id="ARBA00022989"/>
    </source>
</evidence>
<protein>
    <submittedName>
        <fullName evidence="9">Cobalt-zinc-cadmium resistance protein CzcA</fullName>
    </submittedName>
</protein>
<keyword evidence="4" id="KW-1003">Cell membrane</keyword>
<evidence type="ECO:0000256" key="7">
    <source>
        <dbReference type="ARBA" id="ARBA00023136"/>
    </source>
</evidence>
<proteinExistence type="inferred from homology"/>
<dbReference type="EMBL" id="JAATJH010000014">
    <property type="protein sequence ID" value="NJC28505.1"/>
    <property type="molecule type" value="Genomic_DNA"/>
</dbReference>
<comment type="caution">
    <text evidence="9">The sequence shown here is derived from an EMBL/GenBank/DDBJ whole genome shotgun (WGS) entry which is preliminary data.</text>
</comment>
<gene>
    <name evidence="9" type="ORF">GGR27_004030</name>
</gene>
<evidence type="ECO:0000256" key="2">
    <source>
        <dbReference type="ARBA" id="ARBA00010942"/>
    </source>
</evidence>
<reference evidence="9 10" key="1">
    <citation type="submission" date="2020-03" db="EMBL/GenBank/DDBJ databases">
        <title>Genomic Encyclopedia of Type Strains, Phase IV (KMG-IV): sequencing the most valuable type-strain genomes for metagenomic binning, comparative biology and taxonomic classification.</title>
        <authorList>
            <person name="Goeker M."/>
        </authorList>
    </citation>
    <scope>NUCLEOTIDE SEQUENCE [LARGE SCALE GENOMIC DNA]</scope>
    <source>
        <strain evidence="9 10">DSM 105096</strain>
    </source>
</reference>
<dbReference type="SUPFAM" id="SSF82714">
    <property type="entry name" value="Multidrug efflux transporter AcrB TolC docking domain, DN and DC subdomains"/>
    <property type="match status" value="2"/>
</dbReference>
<dbReference type="PANTHER" id="PTHR32063">
    <property type="match status" value="1"/>
</dbReference>
<evidence type="ECO:0000256" key="8">
    <source>
        <dbReference type="SAM" id="Phobius"/>
    </source>
</evidence>
<dbReference type="Gene3D" id="3.30.70.1430">
    <property type="entry name" value="Multidrug efflux transporter AcrB pore domain"/>
    <property type="match status" value="2"/>
</dbReference>
<feature type="transmembrane region" description="Helical" evidence="8">
    <location>
        <begin position="1002"/>
        <end position="1027"/>
    </location>
</feature>
<comment type="subcellular location">
    <subcellularLocation>
        <location evidence="1">Cell membrane</location>
        <topology evidence="1">Multi-pass membrane protein</topology>
    </subcellularLocation>
</comment>
<organism evidence="9 10">
    <name type="scientific">Neolewinella antarctica</name>
    <dbReference type="NCBI Taxonomy" id="442734"/>
    <lineage>
        <taxon>Bacteria</taxon>
        <taxon>Pseudomonadati</taxon>
        <taxon>Bacteroidota</taxon>
        <taxon>Saprospiria</taxon>
        <taxon>Saprospirales</taxon>
        <taxon>Lewinellaceae</taxon>
        <taxon>Neolewinella</taxon>
    </lineage>
</organism>
<keyword evidence="10" id="KW-1185">Reference proteome</keyword>
<sequence length="1132" mass="122878">MFEAIIRFSLANKLIVLLGVLAMAVLGVFSAARIPLDAVPDITNNQVQIVSVAPTFAPEEVEQLITYPLEAAMTNIPDVVEVRSISRYGLSVITIVFEEDVEVLRARQFVQEQLNVAGGELPGGVDVELMPITTGLGEIYQYVLTVDAAHAHEYDATKLRTIQDWIVKRQLNGTAGIIEVSSFGGYLLQYEVAIDPNRLRTSGLALSDVIAALETNNENSGGSYLERGSYSYYIRTEGRVATPDEIGAIPLGNETGPPLRVRDVATVTTGSAKRYGAMTMDGKGEVVGGITLMLKGANSSEALANVEERMETIKNALPEGVDIYPYLDRAALIGRTIDTVKTNLIEGGLIVIFVLLLLLGNLRAGLIVASVIPLSMLFALIAMRYFGISANLMSLGAIDFGIVIDGAVIIMEGLLHVLAVGYVGKELTQSEMDGVVQSATGRIYRSAAFGVLIILVVFLPILTLEGVEGKTFRPMAQVVSLAILGSLLLSVTYVPVMASLFISKNIRPEKGIAAKIMGFFERLYRPILGVSLRNSVVTLALAGIALALSLLLFSRMGGEFIPTLEEGDIAMQQSIKPGSSLQESIHTSTMAEKILLANFPEVKHVVSKIGTAEVPTDPMAIEDADIMIILKDKADWTSADNTEDLMALMKEKLAPVTWASFEFTQPIQLRFNELMTGAKSDVSVKIFGESSEVLKEQADKAAGIIQTIDGAGDVKVDQTDGLKQLNVRYDRDRMAQFGVNIQEANQLVRAAYAGEIVGSIYEEERKFDLVVRLADSFRGELDLTQLTLMANNGQLIPLSEMAVVEERESPMLISREQARRFINIGVNVRNRDVAGLVEDIQARLTSRLELPPGYEIQYGGTFENLRSARQRLLVAVPIALSLILLLLYLAFSSFRDALVIFVAVPLSAIGGILALWLRDMPFSISSGIGFIALFGIAVLNGIVLISAIRQLREESTLSFREIITEAAATRLRPVLMTAAVAAFGFLPMALSTGSGAEVQRPLATVVIGGLVSSTLLTLVVLPALYWLVNNKRFQKNMGAVAGAMGILLVAMVPSSSVFAQTIDNFPQLLEYALERSPELTNQRLDVQSAELDRRTIGQWAPLEISYQGGQNDGPIFDNQCESWAKTRRSKFS</sequence>
<keyword evidence="3" id="KW-0813">Transport</keyword>
<evidence type="ECO:0000256" key="5">
    <source>
        <dbReference type="ARBA" id="ARBA00022692"/>
    </source>
</evidence>
<dbReference type="RefSeq" id="WP_245184767.1">
    <property type="nucleotide sequence ID" value="NZ_JAATJH010000014.1"/>
</dbReference>
<dbReference type="InterPro" id="IPR027463">
    <property type="entry name" value="AcrB_DN_DC_subdom"/>
</dbReference>
<name>A0ABX0XH78_9BACT</name>
<dbReference type="SUPFAM" id="SSF82866">
    <property type="entry name" value="Multidrug efflux transporter AcrB transmembrane domain"/>
    <property type="match status" value="2"/>
</dbReference>
<evidence type="ECO:0000256" key="4">
    <source>
        <dbReference type="ARBA" id="ARBA00022475"/>
    </source>
</evidence>
<keyword evidence="6 8" id="KW-1133">Transmembrane helix</keyword>
<dbReference type="NCBIfam" id="TIGR00914">
    <property type="entry name" value="2A0601"/>
    <property type="match status" value="1"/>
</dbReference>
<dbReference type="Gene3D" id="1.20.1640.10">
    <property type="entry name" value="Multidrug efflux transporter AcrB transmembrane domain"/>
    <property type="match status" value="2"/>
</dbReference>
<dbReference type="InterPro" id="IPR004763">
    <property type="entry name" value="CusA-like"/>
</dbReference>
<keyword evidence="5 8" id="KW-0812">Transmembrane</keyword>
<dbReference type="PRINTS" id="PR00702">
    <property type="entry name" value="ACRIFLAVINRP"/>
</dbReference>
<comment type="similarity">
    <text evidence="2">Belongs to the resistance-nodulation-cell division (RND) (TC 2.A.6) family.</text>
</comment>
<dbReference type="Gene3D" id="3.30.70.1320">
    <property type="entry name" value="Multidrug efflux transporter AcrB pore domain like"/>
    <property type="match status" value="1"/>
</dbReference>
<dbReference type="Pfam" id="PF00873">
    <property type="entry name" value="ACR_tran"/>
    <property type="match status" value="1"/>
</dbReference>
<evidence type="ECO:0000256" key="1">
    <source>
        <dbReference type="ARBA" id="ARBA00004651"/>
    </source>
</evidence>
<keyword evidence="7 8" id="KW-0472">Membrane</keyword>
<evidence type="ECO:0000313" key="9">
    <source>
        <dbReference type="EMBL" id="NJC28505.1"/>
    </source>
</evidence>
<evidence type="ECO:0000256" key="3">
    <source>
        <dbReference type="ARBA" id="ARBA00022448"/>
    </source>
</evidence>
<dbReference type="Gene3D" id="3.30.70.1440">
    <property type="entry name" value="Multidrug efflux transporter AcrB pore domain"/>
    <property type="match status" value="1"/>
</dbReference>
<feature type="transmembrane region" description="Helical" evidence="8">
    <location>
        <begin position="898"/>
        <end position="917"/>
    </location>
</feature>
<dbReference type="SUPFAM" id="SSF82693">
    <property type="entry name" value="Multidrug efflux transporter AcrB pore domain, PN1, PN2, PC1 and PC2 subdomains"/>
    <property type="match status" value="2"/>
</dbReference>
<feature type="transmembrane region" description="Helical" evidence="8">
    <location>
        <begin position="523"/>
        <end position="553"/>
    </location>
</feature>
<dbReference type="InterPro" id="IPR001036">
    <property type="entry name" value="Acrflvin-R"/>
</dbReference>
<dbReference type="PANTHER" id="PTHR32063:SF24">
    <property type="entry name" value="CATION EFFLUX SYSTEM (ACRB_ACRD_ACRF FAMILY)"/>
    <property type="match status" value="1"/>
</dbReference>
<feature type="transmembrane region" description="Helical" evidence="8">
    <location>
        <begin position="400"/>
        <end position="423"/>
    </location>
</feature>
<feature type="transmembrane region" description="Helical" evidence="8">
    <location>
        <begin position="366"/>
        <end position="388"/>
    </location>
</feature>
<dbReference type="Proteomes" id="UP000770785">
    <property type="component" value="Unassembled WGS sequence"/>
</dbReference>
<feature type="transmembrane region" description="Helical" evidence="8">
    <location>
        <begin position="342"/>
        <end position="359"/>
    </location>
</feature>
<evidence type="ECO:0000313" key="10">
    <source>
        <dbReference type="Proteomes" id="UP000770785"/>
    </source>
</evidence>